<evidence type="ECO:0000313" key="1">
    <source>
        <dbReference type="EMBL" id="AKE38442.1"/>
    </source>
</evidence>
<dbReference type="PANTHER" id="PTHR43546">
    <property type="entry name" value="UPF0173 METAL-DEPENDENT HYDROLASE MJ1163-RELATED"/>
    <property type="match status" value="1"/>
</dbReference>
<organism evidence="1 2">
    <name type="scientific">Corynebacterium camporealensis</name>
    <dbReference type="NCBI Taxonomy" id="161896"/>
    <lineage>
        <taxon>Bacteria</taxon>
        <taxon>Bacillati</taxon>
        <taxon>Actinomycetota</taxon>
        <taxon>Actinomycetes</taxon>
        <taxon>Mycobacteriales</taxon>
        <taxon>Corynebacteriaceae</taxon>
        <taxon>Corynebacterium</taxon>
    </lineage>
</organism>
<gene>
    <name evidence="1" type="ORF">UL81_02305</name>
</gene>
<dbReference type="Gene3D" id="3.60.15.10">
    <property type="entry name" value="Ribonuclease Z/Hydroxyacylglutathione hydrolase-like"/>
    <property type="match status" value="1"/>
</dbReference>
<name>A0A0F6QUV0_9CORY</name>
<dbReference type="HOGENOM" id="CLU_091682_0_0_11"/>
<dbReference type="InterPro" id="IPR036866">
    <property type="entry name" value="RibonucZ/Hydroxyglut_hydro"/>
</dbReference>
<dbReference type="STRING" id="161896.UL81_02305"/>
<keyword evidence="1" id="KW-0378">Hydrolase</keyword>
<dbReference type="InterPro" id="IPR050114">
    <property type="entry name" value="UPF0173_UPF0282_UlaG_hydrolase"/>
</dbReference>
<dbReference type="OrthoDB" id="3190691at2"/>
<dbReference type="PANTHER" id="PTHR43546:SF3">
    <property type="entry name" value="UPF0173 METAL-DEPENDENT HYDROLASE MJ1163"/>
    <property type="match status" value="1"/>
</dbReference>
<reference evidence="1 2" key="1">
    <citation type="journal article" date="2015" name="Genome Announc.">
        <title>Complete Genome Sequence of Corynebacterium camporealensis DSM 44610, Isolated from the Milk of a Manchega Sheep with Subclinical Mastitis.</title>
        <authorList>
            <person name="Ruckert C."/>
            <person name="Albersmeier A."/>
            <person name="Winkler A."/>
            <person name="Tauch A."/>
        </authorList>
    </citation>
    <scope>NUCLEOTIDE SEQUENCE [LARGE SCALE GENOMIC DNA]</scope>
    <source>
        <strain evidence="1 2">DSM 44610</strain>
    </source>
</reference>
<protein>
    <submittedName>
        <fullName evidence="1">Putative Zn-dependent hydrolase of beta-lactamase fold</fullName>
    </submittedName>
</protein>
<dbReference type="Pfam" id="PF13483">
    <property type="entry name" value="Lactamase_B_3"/>
    <property type="match status" value="1"/>
</dbReference>
<dbReference type="GO" id="GO:0016787">
    <property type="term" value="F:hydrolase activity"/>
    <property type="evidence" value="ECO:0007669"/>
    <property type="project" value="UniProtKB-KW"/>
</dbReference>
<dbReference type="EMBL" id="CP011311">
    <property type="protein sequence ID" value="AKE38442.1"/>
    <property type="molecule type" value="Genomic_DNA"/>
</dbReference>
<dbReference type="RefSeq" id="WP_035106667.1">
    <property type="nucleotide sequence ID" value="NZ_CP011311.1"/>
</dbReference>
<dbReference type="KEGG" id="ccj:UL81_02305"/>
<proteinExistence type="predicted"/>
<dbReference type="Proteomes" id="UP000033566">
    <property type="component" value="Chromosome"/>
</dbReference>
<sequence>MELIKFGHSTIAMQAPEGRILIDPGSATDSACLQDADAVLLTHIHPDHFDVDAVKASGLPVWGPQDVADKLGETKGDCTVVESGDEFEVLGLRIRAVGGRHHPIHPEVPRPVNLGYLAEGVLHPGDEFITELPGEVRTLLLPIAGPWARSTEAADYARELSPEMVVPIHDAVLSEFGQNFTDNVLGNKLALPGYFRPELGQPFEAK</sequence>
<evidence type="ECO:0000313" key="2">
    <source>
        <dbReference type="Proteomes" id="UP000033566"/>
    </source>
</evidence>
<dbReference type="AlphaFoldDB" id="A0A0F6QUV0"/>
<dbReference type="SUPFAM" id="SSF56281">
    <property type="entry name" value="Metallo-hydrolase/oxidoreductase"/>
    <property type="match status" value="1"/>
</dbReference>
<accession>A0A0F6QUV0</accession>
<keyword evidence="2" id="KW-1185">Reference proteome</keyword>
<dbReference type="InterPro" id="IPR001279">
    <property type="entry name" value="Metallo-B-lactamas"/>
</dbReference>
<dbReference type="SMART" id="SM00849">
    <property type="entry name" value="Lactamase_B"/>
    <property type="match status" value="1"/>
</dbReference>
<dbReference type="PATRIC" id="fig|161896.4.peg.453"/>